<feature type="transmembrane region" description="Helical" evidence="1">
    <location>
        <begin position="83"/>
        <end position="106"/>
    </location>
</feature>
<gene>
    <name evidence="2" type="ORF">OH806_04390</name>
</gene>
<dbReference type="RefSeq" id="WP_264742457.1">
    <property type="nucleotide sequence ID" value="NZ_JAPDHV010000002.1"/>
</dbReference>
<name>A0ABT3HL39_9FLAO</name>
<proteinExistence type="predicted"/>
<protein>
    <submittedName>
        <fullName evidence="2">YqiJ family protein</fullName>
    </submittedName>
</protein>
<dbReference type="Proteomes" id="UP001163719">
    <property type="component" value="Unassembled WGS sequence"/>
</dbReference>
<organism evidence="2 3">
    <name type="scientific">Chryseobacterium oryctis</name>
    <dbReference type="NCBI Taxonomy" id="2952618"/>
    <lineage>
        <taxon>Bacteria</taxon>
        <taxon>Pseudomonadati</taxon>
        <taxon>Bacteroidota</taxon>
        <taxon>Flavobacteriia</taxon>
        <taxon>Flavobacteriales</taxon>
        <taxon>Weeksellaceae</taxon>
        <taxon>Chryseobacterium group</taxon>
        <taxon>Chryseobacterium</taxon>
    </lineage>
</organism>
<keyword evidence="3" id="KW-1185">Reference proteome</keyword>
<reference evidence="2" key="1">
    <citation type="submission" date="2022-10" db="EMBL/GenBank/DDBJ databases">
        <title>Chryseobacterium babae sp. nov. isolated from the gut of the beetle Oryctes rhinoceros, and Chryseobacterium kimseyorum sp. nov., isolated from a stick insect rearing cage.</title>
        <authorList>
            <person name="Shelomi M."/>
            <person name="Han C.-J."/>
            <person name="Chen W.-M."/>
            <person name="Chen H.-K."/>
            <person name="Liaw S.-J."/>
            <person name="Muhle E."/>
            <person name="Clermont D."/>
        </authorList>
    </citation>
    <scope>NUCLEOTIDE SEQUENCE</scope>
    <source>
        <strain evidence="2">WLa1L2M3</strain>
    </source>
</reference>
<dbReference type="InterPro" id="IPR012340">
    <property type="entry name" value="NA-bd_OB-fold"/>
</dbReference>
<feature type="transmembrane region" description="Helical" evidence="1">
    <location>
        <begin position="112"/>
        <end position="131"/>
    </location>
</feature>
<keyword evidence="1" id="KW-0472">Membrane</keyword>
<evidence type="ECO:0000313" key="3">
    <source>
        <dbReference type="Proteomes" id="UP001163719"/>
    </source>
</evidence>
<accession>A0ABT3HL39</accession>
<keyword evidence="1" id="KW-1133">Transmembrane helix</keyword>
<keyword evidence="1" id="KW-0812">Transmembrane</keyword>
<feature type="transmembrane region" description="Helical" evidence="1">
    <location>
        <begin position="12"/>
        <end position="33"/>
    </location>
</feature>
<comment type="caution">
    <text evidence="2">The sequence shown here is derived from an EMBL/GenBank/DDBJ whole genome shotgun (WGS) entry which is preliminary data.</text>
</comment>
<dbReference type="Gene3D" id="2.40.50.140">
    <property type="entry name" value="Nucleic acid-binding proteins"/>
    <property type="match status" value="1"/>
</dbReference>
<sequence length="226" mass="25285">MAELFDFLFHPLPNGVMTVLTGVSLLYWLFALISGSGFDLGTDADLDVDGMGDVHDVSPGSEDADVPDGFLDKALDFINVGKAPLMVIITLFKFIGWIITISTSFFVSLAKFGYWSLLILIPVFIVTYFIMHWITKPIAKFYESIGYHGEESHDYLGRTGVMRSTISDGKIGSLELKVGEDVIRLNVKSYDGSEIKYNDDVIVIDETKEQNIYLVKKEINIHNIKN</sequence>
<evidence type="ECO:0000256" key="1">
    <source>
        <dbReference type="SAM" id="Phobius"/>
    </source>
</evidence>
<dbReference type="EMBL" id="JAPDHV010000002">
    <property type="protein sequence ID" value="MCW3160502.1"/>
    <property type="molecule type" value="Genomic_DNA"/>
</dbReference>
<evidence type="ECO:0000313" key="2">
    <source>
        <dbReference type="EMBL" id="MCW3160502.1"/>
    </source>
</evidence>